<dbReference type="SUPFAM" id="SSF48498">
    <property type="entry name" value="Tetracyclin repressor-like, C-terminal domain"/>
    <property type="match status" value="1"/>
</dbReference>
<feature type="DNA-binding region" description="H-T-H motif" evidence="4">
    <location>
        <begin position="26"/>
        <end position="45"/>
    </location>
</feature>
<dbReference type="AlphaFoldDB" id="A0A679J9S0"/>
<feature type="domain" description="HTH tetR-type" evidence="5">
    <location>
        <begin position="3"/>
        <end position="63"/>
    </location>
</feature>
<dbReference type="PROSITE" id="PS50977">
    <property type="entry name" value="HTH_TETR_2"/>
    <property type="match status" value="1"/>
</dbReference>
<dbReference type="Gene3D" id="1.10.357.10">
    <property type="entry name" value="Tetracycline Repressor, domain 2"/>
    <property type="match status" value="1"/>
</dbReference>
<sequence>MSESTRELILTAARLTAQARGYGGLNFRDLAEEVGIRAASIHYYFPGKAALGAAVAGRYREDATAALETMAEEFPDPLDCLRRYPDTFRAALQNDNRMCLASMMAAEHDDLPDEVRAEVRAFAEVNVAWIGRRLSAASLVTVEDSTPRAWAIFAAIAGAQLLARSRSDIAVYDSAIDTYRKAGLLPV</sequence>
<evidence type="ECO:0000313" key="6">
    <source>
        <dbReference type="EMBL" id="CAA2102834.1"/>
    </source>
</evidence>
<dbReference type="EMBL" id="LR743504">
    <property type="protein sequence ID" value="CAA2102834.1"/>
    <property type="molecule type" value="Genomic_DNA"/>
</dbReference>
<evidence type="ECO:0000256" key="2">
    <source>
        <dbReference type="ARBA" id="ARBA00023125"/>
    </source>
</evidence>
<dbReference type="PANTHER" id="PTHR47506:SF3">
    <property type="entry name" value="HTH-TYPE TRANSCRIPTIONAL REGULATOR LMRA"/>
    <property type="match status" value="1"/>
</dbReference>
<keyword evidence="3" id="KW-0804">Transcription</keyword>
<dbReference type="InterPro" id="IPR036271">
    <property type="entry name" value="Tet_transcr_reg_TetR-rel_C_sf"/>
</dbReference>
<dbReference type="InterPro" id="IPR009057">
    <property type="entry name" value="Homeodomain-like_sf"/>
</dbReference>
<evidence type="ECO:0000256" key="1">
    <source>
        <dbReference type="ARBA" id="ARBA00023015"/>
    </source>
</evidence>
<dbReference type="SUPFAM" id="SSF46689">
    <property type="entry name" value="Homeodomain-like"/>
    <property type="match status" value="1"/>
</dbReference>
<evidence type="ECO:0000256" key="4">
    <source>
        <dbReference type="PROSITE-ProRule" id="PRU00335"/>
    </source>
</evidence>
<reference evidence="6" key="1">
    <citation type="submission" date="2019-12" db="EMBL/GenBank/DDBJ databases">
        <authorList>
            <person name="Cremers G."/>
        </authorList>
    </citation>
    <scope>NUCLEOTIDE SEQUENCE</scope>
    <source>
        <strain evidence="6">Mbul1</strain>
    </source>
</reference>
<accession>A0A679J9S0</accession>
<evidence type="ECO:0000256" key="3">
    <source>
        <dbReference type="ARBA" id="ARBA00023163"/>
    </source>
</evidence>
<organism evidence="6">
    <name type="scientific">Methylobacterium bullatum</name>
    <dbReference type="NCBI Taxonomy" id="570505"/>
    <lineage>
        <taxon>Bacteria</taxon>
        <taxon>Pseudomonadati</taxon>
        <taxon>Pseudomonadota</taxon>
        <taxon>Alphaproteobacteria</taxon>
        <taxon>Hyphomicrobiales</taxon>
        <taxon>Methylobacteriaceae</taxon>
        <taxon>Methylobacterium</taxon>
    </lineage>
</organism>
<proteinExistence type="predicted"/>
<dbReference type="GO" id="GO:0003677">
    <property type="term" value="F:DNA binding"/>
    <property type="evidence" value="ECO:0007669"/>
    <property type="project" value="UniProtKB-UniRule"/>
</dbReference>
<dbReference type="InterPro" id="IPR001647">
    <property type="entry name" value="HTH_TetR"/>
</dbReference>
<dbReference type="PANTHER" id="PTHR47506">
    <property type="entry name" value="TRANSCRIPTIONAL REGULATORY PROTEIN"/>
    <property type="match status" value="1"/>
</dbReference>
<dbReference type="Pfam" id="PF00440">
    <property type="entry name" value="TetR_N"/>
    <property type="match status" value="1"/>
</dbReference>
<name>A0A679J9S0_9HYPH</name>
<evidence type="ECO:0000259" key="5">
    <source>
        <dbReference type="PROSITE" id="PS50977"/>
    </source>
</evidence>
<protein>
    <recommendedName>
        <fullName evidence="5">HTH tetR-type domain-containing protein</fullName>
    </recommendedName>
</protein>
<gene>
    <name evidence="6" type="ORF">MBUL_01887</name>
</gene>
<keyword evidence="1" id="KW-0805">Transcription regulation</keyword>
<keyword evidence="2 4" id="KW-0238">DNA-binding</keyword>